<dbReference type="SUPFAM" id="SSF52949">
    <property type="entry name" value="Macro domain-like"/>
    <property type="match status" value="1"/>
</dbReference>
<dbReference type="InterPro" id="IPR043472">
    <property type="entry name" value="Macro_dom-like"/>
</dbReference>
<sequence>MERIRNIDQVLNLLEKESGERFPLPDTLPLKQRLMRALMNVRQPVKPSEELLAAQNEELKRQREEKGVVEIGGAGIHLWQGDITRLKVDAIVNAANSRLLGCFIPLHSCIDNAIHSAAGIQLRCECDSIMKAQGHEEPIGRAKMTRGYNLPARYVIHTVGPIVSDGVPTKAQREQLVSCYRSCLELAERNHLQSIAFCCVSTGVFRFPKRMAAEIAIQTVKAYRRQYVKTVVFNVFTNDDYEIYRQLL</sequence>
<dbReference type="PANTHER" id="PTHR11106:SF27">
    <property type="entry name" value="MACRO DOMAIN-CONTAINING PROTEIN"/>
    <property type="match status" value="1"/>
</dbReference>
<dbReference type="InterPro" id="IPR002589">
    <property type="entry name" value="Macro_dom"/>
</dbReference>
<name>A0ABS3M610_9BACT</name>
<dbReference type="CDD" id="cd02908">
    <property type="entry name" value="Macro_OAADPr_deacetylase"/>
    <property type="match status" value="1"/>
</dbReference>
<dbReference type="NCBIfam" id="NF003163">
    <property type="entry name" value="PRK04143.1"/>
    <property type="match status" value="1"/>
</dbReference>
<proteinExistence type="predicted"/>
<dbReference type="SMART" id="SM00506">
    <property type="entry name" value="A1pp"/>
    <property type="match status" value="1"/>
</dbReference>
<keyword evidence="3" id="KW-1185">Reference proteome</keyword>
<dbReference type="PROSITE" id="PS51154">
    <property type="entry name" value="MACRO"/>
    <property type="match status" value="1"/>
</dbReference>
<organism evidence="2 3">
    <name type="scientific">Prevotella illustrans</name>
    <dbReference type="NCBI Taxonomy" id="2800387"/>
    <lineage>
        <taxon>Bacteria</taxon>
        <taxon>Pseudomonadati</taxon>
        <taxon>Bacteroidota</taxon>
        <taxon>Bacteroidia</taxon>
        <taxon>Bacteroidales</taxon>
        <taxon>Prevotellaceae</taxon>
        <taxon>Prevotella</taxon>
    </lineage>
</organism>
<dbReference type="PANTHER" id="PTHR11106">
    <property type="entry name" value="GANGLIOSIDE INDUCED DIFFERENTIATION ASSOCIATED PROTEIN 2-RELATED"/>
    <property type="match status" value="1"/>
</dbReference>
<dbReference type="Gene3D" id="3.40.220.10">
    <property type="entry name" value="Leucine Aminopeptidase, subunit E, domain 1"/>
    <property type="match status" value="1"/>
</dbReference>
<dbReference type="GO" id="GO:0016787">
    <property type="term" value="F:hydrolase activity"/>
    <property type="evidence" value="ECO:0007669"/>
    <property type="project" value="UniProtKB-KW"/>
</dbReference>
<dbReference type="EMBL" id="JAERMS010000021">
    <property type="protein sequence ID" value="MBO1363617.1"/>
    <property type="molecule type" value="Genomic_DNA"/>
</dbReference>
<dbReference type="Pfam" id="PF01661">
    <property type="entry name" value="Macro"/>
    <property type="match status" value="1"/>
</dbReference>
<dbReference type="RefSeq" id="WP_107582233.1">
    <property type="nucleotide sequence ID" value="NZ_JAERMS010000021.1"/>
</dbReference>
<evidence type="ECO:0000313" key="3">
    <source>
        <dbReference type="Proteomes" id="UP000664265"/>
    </source>
</evidence>
<accession>A0ABS3M610</accession>
<keyword evidence="2" id="KW-0378">Hydrolase</keyword>
<gene>
    <name evidence="2" type="ORF">JHU38_07515</name>
</gene>
<evidence type="ECO:0000313" key="2">
    <source>
        <dbReference type="EMBL" id="MBO1363617.1"/>
    </source>
</evidence>
<comment type="caution">
    <text evidence="2">The sequence shown here is derived from an EMBL/GenBank/DDBJ whole genome shotgun (WGS) entry which is preliminary data.</text>
</comment>
<dbReference type="Proteomes" id="UP000664265">
    <property type="component" value="Unassembled WGS sequence"/>
</dbReference>
<protein>
    <submittedName>
        <fullName evidence="2">Protein-ADP-ribose hydrolase</fullName>
    </submittedName>
</protein>
<evidence type="ECO:0000259" key="1">
    <source>
        <dbReference type="PROSITE" id="PS51154"/>
    </source>
</evidence>
<feature type="domain" description="Macro" evidence="1">
    <location>
        <begin position="63"/>
        <end position="248"/>
    </location>
</feature>
<reference evidence="2 3" key="1">
    <citation type="submission" date="2021-01" db="EMBL/GenBank/DDBJ databases">
        <title>Prevotella A2931 sp. nov.</title>
        <authorList>
            <person name="Buhl M."/>
            <person name="Oberhettinger P."/>
        </authorList>
    </citation>
    <scope>NUCLEOTIDE SEQUENCE [LARGE SCALE GENOMIC DNA]</scope>
    <source>
        <strain evidence="2 3">A2931</strain>
    </source>
</reference>